<keyword evidence="2" id="KW-0732">Signal</keyword>
<dbReference type="Proteomes" id="UP000077521">
    <property type="component" value="Unassembled WGS sequence"/>
</dbReference>
<organism evidence="3 4">
    <name type="scientific">Tilletia indica</name>
    <dbReference type="NCBI Taxonomy" id="43049"/>
    <lineage>
        <taxon>Eukaryota</taxon>
        <taxon>Fungi</taxon>
        <taxon>Dikarya</taxon>
        <taxon>Basidiomycota</taxon>
        <taxon>Ustilaginomycotina</taxon>
        <taxon>Exobasidiomycetes</taxon>
        <taxon>Tilletiales</taxon>
        <taxon>Tilletiaceae</taxon>
        <taxon>Tilletia</taxon>
    </lineage>
</organism>
<evidence type="ECO:0000313" key="4">
    <source>
        <dbReference type="Proteomes" id="UP000077521"/>
    </source>
</evidence>
<evidence type="ECO:0000313" key="3">
    <source>
        <dbReference type="EMBL" id="KAE8251830.1"/>
    </source>
</evidence>
<sequence>MKLAFPLILTAFLFAAGSMAAVAPQPLTEAPSAALADRSISTEHNPHFHDDEFAKDLAQRDDIPPLTKEDDEILNQVFLDFQGDLTRMQNLLAKHGATKEEKENVLRIFRQHLEADTKKVKGIAAKGAGAKGGKHPRDVVIKGRAGPKSWSDGKGGEGTKGGEGPKGGKHPRDEVTMVRSHSADIHELQNLIGEVKLVTANRIPDLVGVLTDLLEALARLLSGAGALVRARLAGEA</sequence>
<name>A0A177T788_9BASI</name>
<reference evidence="3" key="1">
    <citation type="submission" date="2016-04" db="EMBL/GenBank/DDBJ databases">
        <authorList>
            <person name="Nguyen H.D."/>
            <person name="Samba Siva P."/>
            <person name="Cullis J."/>
            <person name="Levesque C.A."/>
            <person name="Hambleton S."/>
        </authorList>
    </citation>
    <scope>NUCLEOTIDE SEQUENCE</scope>
    <source>
        <strain evidence="3">DAOMC 236416</strain>
    </source>
</reference>
<comment type="caution">
    <text evidence="3">The sequence shown here is derived from an EMBL/GenBank/DDBJ whole genome shotgun (WGS) entry which is preliminary data.</text>
</comment>
<gene>
    <name evidence="3" type="ORF">A4X13_0g3832</name>
</gene>
<feature type="chain" id="PRO_5044195501" evidence="2">
    <location>
        <begin position="21"/>
        <end position="236"/>
    </location>
</feature>
<evidence type="ECO:0000256" key="2">
    <source>
        <dbReference type="SAM" id="SignalP"/>
    </source>
</evidence>
<reference evidence="3" key="2">
    <citation type="journal article" date="2019" name="IMA Fungus">
        <title>Genome sequencing and comparison of five Tilletia species to identify candidate genes for the detection of regulated species infecting wheat.</title>
        <authorList>
            <person name="Nguyen H.D.T."/>
            <person name="Sultana T."/>
            <person name="Kesanakurti P."/>
            <person name="Hambleton S."/>
        </authorList>
    </citation>
    <scope>NUCLEOTIDE SEQUENCE</scope>
    <source>
        <strain evidence="3">DAOMC 236416</strain>
    </source>
</reference>
<accession>A0A177T788</accession>
<evidence type="ECO:0000256" key="1">
    <source>
        <dbReference type="SAM" id="MobiDB-lite"/>
    </source>
</evidence>
<feature type="region of interest" description="Disordered" evidence="1">
    <location>
        <begin position="125"/>
        <end position="173"/>
    </location>
</feature>
<keyword evidence="4" id="KW-1185">Reference proteome</keyword>
<feature type="signal peptide" evidence="2">
    <location>
        <begin position="1"/>
        <end position="20"/>
    </location>
</feature>
<dbReference type="EMBL" id="LWDF02000229">
    <property type="protein sequence ID" value="KAE8251830.1"/>
    <property type="molecule type" value="Genomic_DNA"/>
</dbReference>
<dbReference type="AlphaFoldDB" id="A0A177T788"/>
<protein>
    <submittedName>
        <fullName evidence="3">Uncharacterized protein</fullName>
    </submittedName>
</protein>
<feature type="compositionally biased region" description="Gly residues" evidence="1">
    <location>
        <begin position="156"/>
        <end position="165"/>
    </location>
</feature>
<proteinExistence type="predicted"/>